<protein>
    <submittedName>
        <fullName evidence="1">Uncharacterized protein</fullName>
    </submittedName>
</protein>
<gene>
    <name evidence="1" type="ORF">EVAR_79774_1</name>
</gene>
<dbReference type="OrthoDB" id="6781636at2759"/>
<dbReference type="EMBL" id="BGZK01000044">
    <property type="protein sequence ID" value="GBP11119.1"/>
    <property type="molecule type" value="Genomic_DNA"/>
</dbReference>
<evidence type="ECO:0000313" key="2">
    <source>
        <dbReference type="Proteomes" id="UP000299102"/>
    </source>
</evidence>
<dbReference type="AlphaFoldDB" id="A0A4C1T9B2"/>
<reference evidence="1 2" key="1">
    <citation type="journal article" date="2019" name="Commun. Biol.">
        <title>The bagworm genome reveals a unique fibroin gene that provides high tensile strength.</title>
        <authorList>
            <person name="Kono N."/>
            <person name="Nakamura H."/>
            <person name="Ohtoshi R."/>
            <person name="Tomita M."/>
            <person name="Numata K."/>
            <person name="Arakawa K."/>
        </authorList>
    </citation>
    <scope>NUCLEOTIDE SEQUENCE [LARGE SCALE GENOMIC DNA]</scope>
</reference>
<organism evidence="1 2">
    <name type="scientific">Eumeta variegata</name>
    <name type="common">Bagworm moth</name>
    <name type="synonym">Eumeta japonica</name>
    <dbReference type="NCBI Taxonomy" id="151549"/>
    <lineage>
        <taxon>Eukaryota</taxon>
        <taxon>Metazoa</taxon>
        <taxon>Ecdysozoa</taxon>
        <taxon>Arthropoda</taxon>
        <taxon>Hexapoda</taxon>
        <taxon>Insecta</taxon>
        <taxon>Pterygota</taxon>
        <taxon>Neoptera</taxon>
        <taxon>Endopterygota</taxon>
        <taxon>Lepidoptera</taxon>
        <taxon>Glossata</taxon>
        <taxon>Ditrysia</taxon>
        <taxon>Tineoidea</taxon>
        <taxon>Psychidae</taxon>
        <taxon>Oiketicinae</taxon>
        <taxon>Eumeta</taxon>
    </lineage>
</organism>
<accession>A0A4C1T9B2</accession>
<keyword evidence="2" id="KW-1185">Reference proteome</keyword>
<proteinExistence type="predicted"/>
<comment type="caution">
    <text evidence="1">The sequence shown here is derived from an EMBL/GenBank/DDBJ whole genome shotgun (WGS) entry which is preliminary data.</text>
</comment>
<sequence>MNEVSKFERAVNELRDAVPPPSLEKTRRPDNVNHSVMRKEVPYANEVNKILLLNLRWPFVCPSVGQRAVVIDS</sequence>
<evidence type="ECO:0000313" key="1">
    <source>
        <dbReference type="EMBL" id="GBP11119.1"/>
    </source>
</evidence>
<name>A0A4C1T9B2_EUMVA</name>
<dbReference type="Proteomes" id="UP000299102">
    <property type="component" value="Unassembled WGS sequence"/>
</dbReference>